<comment type="caution">
    <text evidence="6">The sequence shown here is derived from an EMBL/GenBank/DDBJ whole genome shotgun (WGS) entry which is preliminary data.</text>
</comment>
<dbReference type="EMBL" id="QJVJ01000005">
    <property type="protein sequence ID" value="PYI54282.1"/>
    <property type="molecule type" value="Genomic_DNA"/>
</dbReference>
<dbReference type="PANTHER" id="PTHR43280:SF10">
    <property type="entry name" value="REGULATORY PROTEIN POCR"/>
    <property type="match status" value="1"/>
</dbReference>
<accession>A0A2V5K669</accession>
<dbReference type="SMART" id="SM00342">
    <property type="entry name" value="HTH_ARAC"/>
    <property type="match status" value="1"/>
</dbReference>
<evidence type="ECO:0000259" key="5">
    <source>
        <dbReference type="PROSITE" id="PS01124"/>
    </source>
</evidence>
<sequence length="756" mass="86588">MKALSFFRRGRRLSRRWYRKLLLSYLPIFFMIVSLLAIIFFLAVGDLSRKQARQANDVFARHVAQAIEHSLRSIDQTLIKDIQTETFRRFFFREDNAYLAAYELSEKLRTIVVNTPYVDSMYAYRLSDRMILSPNTMVPLEQFGDREFIESVVRDGIPGRWTERRPFSELPEREQARPVVSLVHKAPILSGSAGFVVVNVRVDSLKKLIDDMSGIGISYVNVFAPGGGYVTGSARPDGQGNVSQPSSGIELSQLESPYTGWTIRSGLKNATAGELFSAFSIVWPFLGLAVVLAGAVIIFYVTGRHYRPIQSVLARIHTYSVQKSSQLLGKSSGDEFAFIEMSLDKLMEQANKYEKRFEEDLLIRRKHLFQELLDGHRAFVPEEWADEAALRPLSGGSDRWGIAIAEMDKYAEFCSRYDERDQYLLKHVLNSVLHEIAQSMNGSVWAEWLSNSRIGILYGWQASMQTEEVIVRHCEQVKDWLEANVTFTVTFGIGTTVSRIADLPLSYADAQEALNYRPALGGNRLIRYGELGRGGSGGSGFEHLHHIHRMAHEFRIGQRQWRDSFDEMFRRMRSSVIPRDDIVHLANYFVYSFSREIGRLPESYQDIWSRTVLPRLTEALEGSDTLEEIEARFRKALDDGANQMDALRETKSGHAISREVRQYIEERYANPDLSLDHLSEVFGFTGSYLSRLFREEFGERFVDYLMKVRIENAKTMLRDTSLPVQEIGRQVGYTHAISFIRTFKKAVGMTPGEYRR</sequence>
<dbReference type="PANTHER" id="PTHR43280">
    <property type="entry name" value="ARAC-FAMILY TRANSCRIPTIONAL REGULATOR"/>
    <property type="match status" value="1"/>
</dbReference>
<dbReference type="PRINTS" id="PR00032">
    <property type="entry name" value="HTHARAC"/>
</dbReference>
<dbReference type="Pfam" id="PF12833">
    <property type="entry name" value="HTH_18"/>
    <property type="match status" value="1"/>
</dbReference>
<dbReference type="InterPro" id="IPR018062">
    <property type="entry name" value="HTH_AraC-typ_CS"/>
</dbReference>
<evidence type="ECO:0000256" key="2">
    <source>
        <dbReference type="ARBA" id="ARBA00023125"/>
    </source>
</evidence>
<keyword evidence="4" id="KW-0812">Transmembrane</keyword>
<feature type="domain" description="HTH araC/xylS-type" evidence="5">
    <location>
        <begin position="658"/>
        <end position="756"/>
    </location>
</feature>
<evidence type="ECO:0000256" key="3">
    <source>
        <dbReference type="ARBA" id="ARBA00023163"/>
    </source>
</evidence>
<keyword evidence="2" id="KW-0238">DNA-binding</keyword>
<dbReference type="InterPro" id="IPR009057">
    <property type="entry name" value="Homeodomain-like_sf"/>
</dbReference>
<feature type="transmembrane region" description="Helical" evidence="4">
    <location>
        <begin position="281"/>
        <end position="301"/>
    </location>
</feature>
<protein>
    <recommendedName>
        <fullName evidence="5">HTH araC/xylS-type domain-containing protein</fullName>
    </recommendedName>
</protein>
<dbReference type="Gene3D" id="1.10.10.60">
    <property type="entry name" value="Homeodomain-like"/>
    <property type="match status" value="2"/>
</dbReference>
<dbReference type="PROSITE" id="PS00041">
    <property type="entry name" value="HTH_ARAC_FAMILY_1"/>
    <property type="match status" value="1"/>
</dbReference>
<feature type="transmembrane region" description="Helical" evidence="4">
    <location>
        <begin position="21"/>
        <end position="44"/>
    </location>
</feature>
<gene>
    <name evidence="6" type="ORF">DLM86_12445</name>
</gene>
<dbReference type="InterPro" id="IPR020449">
    <property type="entry name" value="Tscrpt_reg_AraC-type_HTH"/>
</dbReference>
<evidence type="ECO:0000313" key="6">
    <source>
        <dbReference type="EMBL" id="PYI54282.1"/>
    </source>
</evidence>
<dbReference type="GO" id="GO:0043565">
    <property type="term" value="F:sequence-specific DNA binding"/>
    <property type="evidence" value="ECO:0007669"/>
    <property type="project" value="InterPro"/>
</dbReference>
<keyword evidence="1" id="KW-0805">Transcription regulation</keyword>
<proteinExistence type="predicted"/>
<evidence type="ECO:0000256" key="1">
    <source>
        <dbReference type="ARBA" id="ARBA00023015"/>
    </source>
</evidence>
<keyword evidence="3" id="KW-0804">Transcription</keyword>
<keyword evidence="4" id="KW-1133">Transmembrane helix</keyword>
<evidence type="ECO:0000313" key="7">
    <source>
        <dbReference type="Proteomes" id="UP000247476"/>
    </source>
</evidence>
<dbReference type="Proteomes" id="UP000247476">
    <property type="component" value="Unassembled WGS sequence"/>
</dbReference>
<evidence type="ECO:0000256" key="4">
    <source>
        <dbReference type="SAM" id="Phobius"/>
    </source>
</evidence>
<dbReference type="Pfam" id="PF17853">
    <property type="entry name" value="GGDEF_2"/>
    <property type="match status" value="1"/>
</dbReference>
<dbReference type="SUPFAM" id="SSF46689">
    <property type="entry name" value="Homeodomain-like"/>
    <property type="match status" value="2"/>
</dbReference>
<name>A0A2V5K669_9BACL</name>
<dbReference type="PROSITE" id="PS01124">
    <property type="entry name" value="HTH_ARAC_FAMILY_2"/>
    <property type="match status" value="1"/>
</dbReference>
<dbReference type="GO" id="GO:0003700">
    <property type="term" value="F:DNA-binding transcription factor activity"/>
    <property type="evidence" value="ECO:0007669"/>
    <property type="project" value="InterPro"/>
</dbReference>
<keyword evidence="7" id="KW-1185">Reference proteome</keyword>
<organism evidence="6 7">
    <name type="scientific">Paenibacillus flagellatus</name>
    <dbReference type="NCBI Taxonomy" id="2211139"/>
    <lineage>
        <taxon>Bacteria</taxon>
        <taxon>Bacillati</taxon>
        <taxon>Bacillota</taxon>
        <taxon>Bacilli</taxon>
        <taxon>Bacillales</taxon>
        <taxon>Paenibacillaceae</taxon>
        <taxon>Paenibacillus</taxon>
    </lineage>
</organism>
<keyword evidence="4" id="KW-0472">Membrane</keyword>
<reference evidence="6 7" key="1">
    <citation type="submission" date="2018-05" db="EMBL/GenBank/DDBJ databases">
        <title>Paenibacillus flagellatus sp. nov., isolated from selenium mineral soil.</title>
        <authorList>
            <person name="Dai X."/>
        </authorList>
    </citation>
    <scope>NUCLEOTIDE SEQUENCE [LARGE SCALE GENOMIC DNA]</scope>
    <source>
        <strain evidence="6 7">DXL2</strain>
    </source>
</reference>
<dbReference type="InterPro" id="IPR041522">
    <property type="entry name" value="CdaR_GGDEF"/>
</dbReference>
<dbReference type="AlphaFoldDB" id="A0A2V5K669"/>
<dbReference type="InterPro" id="IPR018060">
    <property type="entry name" value="HTH_AraC"/>
</dbReference>